<sequence length="303" mass="34861">MDWFEPMEPILTNTIMKGDQWIHQVKWDGIRCLAYKDGNNVRLFTKRGRERSRWYPEITKEILDLNCKQVVLDGELIVPDEYGKPSFHNIMARDRVSRIDRLRQYIEKYPVWYMVFDILCKEGQDLRVLPLLERKRMLDETLKSNGNVQAVSDYSDGEALFSIMKEKDMEGIVSKKADSPYIGGKKHKMWFKTKIIKQMTATVCGVKVKDYRVKSLVIAENRDGKLVPVGNVSSGLSDKDKITLFNVLPQLAADAAGLYGNVKSDDVIWVKPVLKVIVSFIEREENGSLRHPVLVGFTDEKTE</sequence>
<evidence type="ECO:0000256" key="3">
    <source>
        <dbReference type="ARBA" id="ARBA00022598"/>
    </source>
</evidence>
<dbReference type="OrthoDB" id="9802472at2"/>
<dbReference type="GO" id="GO:0005524">
    <property type="term" value="F:ATP binding"/>
    <property type="evidence" value="ECO:0007669"/>
    <property type="project" value="InterPro"/>
</dbReference>
<dbReference type="InterPro" id="IPR012340">
    <property type="entry name" value="NA-bd_OB-fold"/>
</dbReference>
<dbReference type="Pfam" id="PF01068">
    <property type="entry name" value="DNA_ligase_A_M"/>
    <property type="match status" value="1"/>
</dbReference>
<accession>A0A1B1YDW0</accession>
<dbReference type="PROSITE" id="PS00697">
    <property type="entry name" value="DNA_LIGASE_A1"/>
    <property type="match status" value="1"/>
</dbReference>
<dbReference type="Gene3D" id="3.30.1490.70">
    <property type="match status" value="1"/>
</dbReference>
<dbReference type="SUPFAM" id="SSF56091">
    <property type="entry name" value="DNA ligase/mRNA capping enzyme, catalytic domain"/>
    <property type="match status" value="1"/>
</dbReference>
<dbReference type="Proteomes" id="UP000092971">
    <property type="component" value="Chromosome"/>
</dbReference>
<protein>
    <recommendedName>
        <fullName evidence="2">DNA ligase (ATP)</fullName>
        <ecNumber evidence="2">6.5.1.1</ecNumber>
    </recommendedName>
</protein>
<dbReference type="EC" id="6.5.1.1" evidence="2"/>
<dbReference type="InterPro" id="IPR012310">
    <property type="entry name" value="DNA_ligase_ATP-dep_cent"/>
</dbReference>
<dbReference type="EMBL" id="CP014672">
    <property type="protein sequence ID" value="ANW98938.1"/>
    <property type="molecule type" value="Genomic_DNA"/>
</dbReference>
<dbReference type="GO" id="GO:0006281">
    <property type="term" value="P:DNA repair"/>
    <property type="evidence" value="ECO:0007669"/>
    <property type="project" value="InterPro"/>
</dbReference>
<comment type="similarity">
    <text evidence="1">Belongs to the ATP-dependent DNA ligase family.</text>
</comment>
<dbReference type="InterPro" id="IPR014146">
    <property type="entry name" value="LigD_ligase_dom"/>
</dbReference>
<name>A0A1B1YDW0_THEST</name>
<dbReference type="GO" id="GO:0006310">
    <property type="term" value="P:DNA recombination"/>
    <property type="evidence" value="ECO:0007669"/>
    <property type="project" value="InterPro"/>
</dbReference>
<evidence type="ECO:0000256" key="2">
    <source>
        <dbReference type="ARBA" id="ARBA00012727"/>
    </source>
</evidence>
<dbReference type="RefSeq" id="WP_015359275.1">
    <property type="nucleotide sequence ID" value="NZ_CP014672.1"/>
</dbReference>
<dbReference type="AlphaFoldDB" id="A0A1B1YDW0"/>
<dbReference type="CDD" id="cd07906">
    <property type="entry name" value="Adenylation_DNA_ligase_LigD_LigC"/>
    <property type="match status" value="1"/>
</dbReference>
<comment type="catalytic activity">
    <reaction evidence="4">
        <text>ATP + (deoxyribonucleotide)n-3'-hydroxyl + 5'-phospho-(deoxyribonucleotide)m = (deoxyribonucleotide)n+m + AMP + diphosphate.</text>
        <dbReference type="EC" id="6.5.1.1"/>
    </reaction>
</comment>
<keyword evidence="3 6" id="KW-0436">Ligase</keyword>
<dbReference type="InterPro" id="IPR050191">
    <property type="entry name" value="ATP-dep_DNA_ligase"/>
</dbReference>
<dbReference type="Gene3D" id="2.40.50.140">
    <property type="entry name" value="Nucleic acid-binding proteins"/>
    <property type="match status" value="1"/>
</dbReference>
<dbReference type="GO" id="GO:0003910">
    <property type="term" value="F:DNA ligase (ATP) activity"/>
    <property type="evidence" value="ECO:0007669"/>
    <property type="project" value="UniProtKB-EC"/>
</dbReference>
<gene>
    <name evidence="6" type="ORF">CSTERTH_07835</name>
</gene>
<feature type="domain" description="ATP-dependent DNA ligase family profile" evidence="5">
    <location>
        <begin position="113"/>
        <end position="194"/>
    </location>
</feature>
<evidence type="ECO:0000259" key="5">
    <source>
        <dbReference type="PROSITE" id="PS50160"/>
    </source>
</evidence>
<evidence type="ECO:0000256" key="1">
    <source>
        <dbReference type="ARBA" id="ARBA00007572"/>
    </source>
</evidence>
<organism evidence="6 7">
    <name type="scientific">Thermoclostridium stercorarium subsp. thermolacticum DSM 2910</name>
    <dbReference type="NCBI Taxonomy" id="1121336"/>
    <lineage>
        <taxon>Bacteria</taxon>
        <taxon>Bacillati</taxon>
        <taxon>Bacillota</taxon>
        <taxon>Clostridia</taxon>
        <taxon>Eubacteriales</taxon>
        <taxon>Oscillospiraceae</taxon>
        <taxon>Thermoclostridium</taxon>
    </lineage>
</organism>
<proteinExistence type="inferred from homology"/>
<reference evidence="6 7" key="1">
    <citation type="submission" date="2016-02" db="EMBL/GenBank/DDBJ databases">
        <title>Comparison of Clostridium stercorarium subspecies using comparative genomics and transcriptomics.</title>
        <authorList>
            <person name="Schellenberg J."/>
            <person name="Thallinger G."/>
            <person name="Levin D.B."/>
            <person name="Zhang X."/>
            <person name="Alvare G."/>
            <person name="Fristensky B."/>
            <person name="Sparling R."/>
        </authorList>
    </citation>
    <scope>NUCLEOTIDE SEQUENCE [LARGE SCALE GENOMIC DNA]</scope>
    <source>
        <strain evidence="6 7">DSM 2910</strain>
    </source>
</reference>
<evidence type="ECO:0000313" key="7">
    <source>
        <dbReference type="Proteomes" id="UP000092971"/>
    </source>
</evidence>
<dbReference type="PROSITE" id="PS50160">
    <property type="entry name" value="DNA_LIGASE_A3"/>
    <property type="match status" value="1"/>
</dbReference>
<dbReference type="InterPro" id="IPR012309">
    <property type="entry name" value="DNA_ligase_ATP-dep_C"/>
</dbReference>
<dbReference type="PANTHER" id="PTHR45674:SF4">
    <property type="entry name" value="DNA LIGASE 1"/>
    <property type="match status" value="1"/>
</dbReference>
<dbReference type="SUPFAM" id="SSF50249">
    <property type="entry name" value="Nucleic acid-binding proteins"/>
    <property type="match status" value="1"/>
</dbReference>
<dbReference type="PANTHER" id="PTHR45674">
    <property type="entry name" value="DNA LIGASE 1/3 FAMILY MEMBER"/>
    <property type="match status" value="1"/>
</dbReference>
<evidence type="ECO:0000256" key="4">
    <source>
        <dbReference type="ARBA" id="ARBA00034003"/>
    </source>
</evidence>
<evidence type="ECO:0000313" key="6">
    <source>
        <dbReference type="EMBL" id="ANW98938.1"/>
    </source>
</evidence>
<dbReference type="Pfam" id="PF04679">
    <property type="entry name" value="DNA_ligase_A_C"/>
    <property type="match status" value="1"/>
</dbReference>
<dbReference type="InterPro" id="IPR016059">
    <property type="entry name" value="DNA_ligase_ATP-dep_CS"/>
</dbReference>
<dbReference type="NCBIfam" id="TIGR02779">
    <property type="entry name" value="NHEJ_ligase_lig"/>
    <property type="match status" value="1"/>
</dbReference>
<dbReference type="Gene3D" id="3.30.470.30">
    <property type="entry name" value="DNA ligase/mRNA capping enzyme"/>
    <property type="match status" value="1"/>
</dbReference>